<evidence type="ECO:0000313" key="1">
    <source>
        <dbReference type="EMBL" id="CAK7327063.1"/>
    </source>
</evidence>
<protein>
    <submittedName>
        <fullName evidence="1">Uncharacterized protein</fullName>
    </submittedName>
</protein>
<keyword evidence="2" id="KW-1185">Reference proteome</keyword>
<proteinExistence type="predicted"/>
<gene>
    <name evidence="1" type="ORF">DCAF_LOCUS4770</name>
</gene>
<sequence length="211" mass="23478">MPITSTIISSFSTLPFVFNDFSLFISPPLLPIAILPPNERASTAALCNCSIYTHKLNQLIESQFIINSSVSLSRGLVLETKNELLKKRKFRPSGLLGTNQLHGLCNPRSVLSIQWTSKRRRTQGDVPVRDLQNILVRPFFDRVREGISHRLSHISAEQPSVEGENSSNGGDAAGRAEGLLWYKDSGQHVNGEFSMVVIQVNSLLEDYSQLE</sequence>
<dbReference type="Proteomes" id="UP001314170">
    <property type="component" value="Unassembled WGS sequence"/>
</dbReference>
<organism evidence="1 2">
    <name type="scientific">Dovyalis caffra</name>
    <dbReference type="NCBI Taxonomy" id="77055"/>
    <lineage>
        <taxon>Eukaryota</taxon>
        <taxon>Viridiplantae</taxon>
        <taxon>Streptophyta</taxon>
        <taxon>Embryophyta</taxon>
        <taxon>Tracheophyta</taxon>
        <taxon>Spermatophyta</taxon>
        <taxon>Magnoliopsida</taxon>
        <taxon>eudicotyledons</taxon>
        <taxon>Gunneridae</taxon>
        <taxon>Pentapetalae</taxon>
        <taxon>rosids</taxon>
        <taxon>fabids</taxon>
        <taxon>Malpighiales</taxon>
        <taxon>Salicaceae</taxon>
        <taxon>Flacourtieae</taxon>
        <taxon>Dovyalis</taxon>
    </lineage>
</organism>
<name>A0AAV1R1Z0_9ROSI</name>
<accession>A0AAV1R1Z0</accession>
<dbReference type="AlphaFoldDB" id="A0AAV1R1Z0"/>
<dbReference type="EMBL" id="CAWUPB010000851">
    <property type="protein sequence ID" value="CAK7327063.1"/>
    <property type="molecule type" value="Genomic_DNA"/>
</dbReference>
<evidence type="ECO:0000313" key="2">
    <source>
        <dbReference type="Proteomes" id="UP001314170"/>
    </source>
</evidence>
<comment type="caution">
    <text evidence="1">The sequence shown here is derived from an EMBL/GenBank/DDBJ whole genome shotgun (WGS) entry which is preliminary data.</text>
</comment>
<reference evidence="1 2" key="1">
    <citation type="submission" date="2024-01" db="EMBL/GenBank/DDBJ databases">
        <authorList>
            <person name="Waweru B."/>
        </authorList>
    </citation>
    <scope>NUCLEOTIDE SEQUENCE [LARGE SCALE GENOMIC DNA]</scope>
</reference>